<dbReference type="Pfam" id="PF13639">
    <property type="entry name" value="zf-RING_2"/>
    <property type="match status" value="1"/>
</dbReference>
<dbReference type="Gene3D" id="3.30.40.10">
    <property type="entry name" value="Zinc/RING finger domain, C3HC4 (zinc finger)"/>
    <property type="match status" value="1"/>
</dbReference>
<feature type="domain" description="RING-type" evidence="5">
    <location>
        <begin position="58"/>
        <end position="96"/>
    </location>
</feature>
<evidence type="ECO:0000259" key="5">
    <source>
        <dbReference type="PROSITE" id="PS50089"/>
    </source>
</evidence>
<protein>
    <submittedName>
        <fullName evidence="7">E3 ubiquitin-protein ligase AMFR-like</fullName>
    </submittedName>
</protein>
<dbReference type="Proteomes" id="UP000695022">
    <property type="component" value="Unplaced"/>
</dbReference>
<evidence type="ECO:0000313" key="7">
    <source>
        <dbReference type="RefSeq" id="XP_014672205.1"/>
    </source>
</evidence>
<organism evidence="6 7">
    <name type="scientific">Priapulus caudatus</name>
    <name type="common">Priapulid worm</name>
    <dbReference type="NCBI Taxonomy" id="37621"/>
    <lineage>
        <taxon>Eukaryota</taxon>
        <taxon>Metazoa</taxon>
        <taxon>Ecdysozoa</taxon>
        <taxon>Scalidophora</taxon>
        <taxon>Priapulida</taxon>
        <taxon>Priapulimorpha</taxon>
        <taxon>Priapulimorphida</taxon>
        <taxon>Priapulidae</taxon>
        <taxon>Priapulus</taxon>
    </lineage>
</organism>
<evidence type="ECO:0000256" key="3">
    <source>
        <dbReference type="ARBA" id="ARBA00022833"/>
    </source>
</evidence>
<gene>
    <name evidence="7" type="primary">LOC106812752</name>
</gene>
<dbReference type="InterPro" id="IPR013083">
    <property type="entry name" value="Znf_RING/FYVE/PHD"/>
</dbReference>
<dbReference type="PROSITE" id="PS50089">
    <property type="entry name" value="ZF_RING_2"/>
    <property type="match status" value="1"/>
</dbReference>
<keyword evidence="3" id="KW-0862">Zinc</keyword>
<evidence type="ECO:0000256" key="4">
    <source>
        <dbReference type="PROSITE-ProRule" id="PRU00175"/>
    </source>
</evidence>
<keyword evidence="1" id="KW-0479">Metal-binding</keyword>
<evidence type="ECO:0000256" key="1">
    <source>
        <dbReference type="ARBA" id="ARBA00022723"/>
    </source>
</evidence>
<sequence length="100" mass="11453">MLLQRNVGLAFLCVTTNVYISYRDLLHNVYRGLQEEMCKLARFRKATQHELATLEDVCAVCLLPMRSARVTPCKHIFHGGCLLPCLKQKRTCPLCNQQIC</sequence>
<dbReference type="GeneID" id="106812752"/>
<dbReference type="InterPro" id="IPR050731">
    <property type="entry name" value="HRD1_E3_ubiq-ligases"/>
</dbReference>
<accession>A0ABM1EJ34</accession>
<reference evidence="7" key="1">
    <citation type="submission" date="2025-08" db="UniProtKB">
        <authorList>
            <consortium name="RefSeq"/>
        </authorList>
    </citation>
    <scope>IDENTIFICATION</scope>
</reference>
<evidence type="ECO:0000256" key="2">
    <source>
        <dbReference type="ARBA" id="ARBA00022771"/>
    </source>
</evidence>
<dbReference type="InterPro" id="IPR001841">
    <property type="entry name" value="Znf_RING"/>
</dbReference>
<dbReference type="SUPFAM" id="SSF57850">
    <property type="entry name" value="RING/U-box"/>
    <property type="match status" value="1"/>
</dbReference>
<dbReference type="PANTHER" id="PTHR22763:SF190">
    <property type="entry name" value="RING FINGER PROTEIN 24"/>
    <property type="match status" value="1"/>
</dbReference>
<dbReference type="PANTHER" id="PTHR22763">
    <property type="entry name" value="RING ZINC FINGER PROTEIN"/>
    <property type="match status" value="1"/>
</dbReference>
<dbReference type="RefSeq" id="XP_014672205.1">
    <property type="nucleotide sequence ID" value="XM_014816719.1"/>
</dbReference>
<name>A0ABM1EJ34_PRICU</name>
<evidence type="ECO:0000313" key="6">
    <source>
        <dbReference type="Proteomes" id="UP000695022"/>
    </source>
</evidence>
<proteinExistence type="predicted"/>
<keyword evidence="6" id="KW-1185">Reference proteome</keyword>
<keyword evidence="2 4" id="KW-0863">Zinc-finger</keyword>
<dbReference type="SMART" id="SM00184">
    <property type="entry name" value="RING"/>
    <property type="match status" value="1"/>
</dbReference>